<keyword evidence="4" id="KW-1185">Reference proteome</keyword>
<dbReference type="eggNOG" id="KOG4626">
    <property type="taxonomic scope" value="Eukaryota"/>
</dbReference>
<evidence type="ECO:0000256" key="1">
    <source>
        <dbReference type="SAM" id="Coils"/>
    </source>
</evidence>
<dbReference type="EMBL" id="KI964257">
    <property type="protein sequence ID" value="EUC39771.1"/>
    <property type="molecule type" value="Genomic_DNA"/>
</dbReference>
<dbReference type="RefSeq" id="XP_007693713.1">
    <property type="nucleotide sequence ID" value="XM_007695523.1"/>
</dbReference>
<dbReference type="InterPro" id="IPR024983">
    <property type="entry name" value="CHAT_dom"/>
</dbReference>
<dbReference type="AlphaFoldDB" id="W6Z7W0"/>
<feature type="coiled-coil region" evidence="1">
    <location>
        <begin position="145"/>
        <end position="172"/>
    </location>
</feature>
<dbReference type="HOGENOM" id="CLU_001305_5_2_1"/>
<protein>
    <recommendedName>
        <fullName evidence="2">CHAT domain-containing protein</fullName>
    </recommendedName>
</protein>
<gene>
    <name evidence="3" type="ORF">COCMIDRAFT_110631</name>
</gene>
<evidence type="ECO:0000259" key="2">
    <source>
        <dbReference type="Pfam" id="PF12770"/>
    </source>
</evidence>
<feature type="domain" description="CHAT" evidence="2">
    <location>
        <begin position="273"/>
        <end position="588"/>
    </location>
</feature>
<dbReference type="Pfam" id="PF12770">
    <property type="entry name" value="CHAT"/>
    <property type="match status" value="1"/>
</dbReference>
<dbReference type="STRING" id="930090.W6Z7W0"/>
<dbReference type="OrthoDB" id="3781218at2759"/>
<dbReference type="KEGG" id="bor:COCMIDRAFT_110631"/>
<dbReference type="GeneID" id="19119629"/>
<organism evidence="3 4">
    <name type="scientific">Bipolaris oryzae ATCC 44560</name>
    <dbReference type="NCBI Taxonomy" id="930090"/>
    <lineage>
        <taxon>Eukaryota</taxon>
        <taxon>Fungi</taxon>
        <taxon>Dikarya</taxon>
        <taxon>Ascomycota</taxon>
        <taxon>Pezizomycotina</taxon>
        <taxon>Dothideomycetes</taxon>
        <taxon>Pleosporomycetidae</taxon>
        <taxon>Pleosporales</taxon>
        <taxon>Pleosporineae</taxon>
        <taxon>Pleosporaceae</taxon>
        <taxon>Bipolaris</taxon>
    </lineage>
</organism>
<evidence type="ECO:0000313" key="4">
    <source>
        <dbReference type="Proteomes" id="UP000054032"/>
    </source>
</evidence>
<name>W6Z7W0_COCMI</name>
<proteinExistence type="predicted"/>
<sequence>MAVGATPQDHPDRAGHLNNLGIRLGRRFERTGSMDDLNRSISSFEEGWHCRSSPPSIRIRLAQKVAAHFSEQSSWARSSTLLEEAVELLPTVSLRSLQHTDKQHELERFAGLASMAAATALNAGKSAYHALKLLELGRGVIAGLLLEMRSDVSELEQRHPQLAEEFVSLRDELDSSIDLNTLTPIEDAHSSSYKQNRRWAAEKRIEEVLAEIRLKDGFQNFLLPPTEDELKRAASAGPIVVVNVSPHRCDAFLVHIESHVKSLHTANSYRVQQMLEWLWDVAARPVLEALNLKQAPSDDDWPRIWWIPTGQLGQLPLHAAGRHSKSSADTVLDRAISSYSSSIKALVYGRRQHGQPPAKQAQEDAVLITVPDSGLHFARQEVEMLEKLCPSLKLNPKKPAAKREEILAHLRTGKIFHFASHGRSNPSEPSESCLVLGKDEAPITVANLRDCRLQESSPFLAYLSACSTKVNQADTLADEEIHLVSACQLAGFRHVIGTLWEVSDKHCVDVAHDLYTTLAEEGMTDMAICRGLHRAIRELRNKDIEAMQIEEARADGDGGEPRQSDWGVSKSPFRLGGPLLWAAYVHAGL</sequence>
<dbReference type="Proteomes" id="UP000054032">
    <property type="component" value="Unassembled WGS sequence"/>
</dbReference>
<keyword evidence="1" id="KW-0175">Coiled coil</keyword>
<evidence type="ECO:0000313" key="3">
    <source>
        <dbReference type="EMBL" id="EUC39771.1"/>
    </source>
</evidence>
<accession>W6Z7W0</accession>
<reference evidence="3 4" key="1">
    <citation type="journal article" date="2013" name="PLoS Genet.">
        <title>Comparative genome structure, secondary metabolite, and effector coding capacity across Cochliobolus pathogens.</title>
        <authorList>
            <person name="Condon B.J."/>
            <person name="Leng Y."/>
            <person name="Wu D."/>
            <person name="Bushley K.E."/>
            <person name="Ohm R.A."/>
            <person name="Otillar R."/>
            <person name="Martin J."/>
            <person name="Schackwitz W."/>
            <person name="Grimwood J."/>
            <person name="MohdZainudin N."/>
            <person name="Xue C."/>
            <person name="Wang R."/>
            <person name="Manning V.A."/>
            <person name="Dhillon B."/>
            <person name="Tu Z.J."/>
            <person name="Steffenson B.J."/>
            <person name="Salamov A."/>
            <person name="Sun H."/>
            <person name="Lowry S."/>
            <person name="LaButti K."/>
            <person name="Han J."/>
            <person name="Copeland A."/>
            <person name="Lindquist E."/>
            <person name="Barry K."/>
            <person name="Schmutz J."/>
            <person name="Baker S.E."/>
            <person name="Ciuffetti L.M."/>
            <person name="Grigoriev I.V."/>
            <person name="Zhong S."/>
            <person name="Turgeon B.G."/>
        </authorList>
    </citation>
    <scope>NUCLEOTIDE SEQUENCE [LARGE SCALE GENOMIC DNA]</scope>
    <source>
        <strain evidence="3 4">ATCC 44560</strain>
    </source>
</reference>